<dbReference type="Pfam" id="PF08534">
    <property type="entry name" value="Redoxin"/>
    <property type="match status" value="1"/>
</dbReference>
<evidence type="ECO:0000259" key="2">
    <source>
        <dbReference type="PROSITE" id="PS51352"/>
    </source>
</evidence>
<protein>
    <submittedName>
        <fullName evidence="3">TlpA family protein disulfide reductase</fullName>
    </submittedName>
</protein>
<dbReference type="SUPFAM" id="SSF52833">
    <property type="entry name" value="Thioredoxin-like"/>
    <property type="match status" value="1"/>
</dbReference>
<evidence type="ECO:0000313" key="3">
    <source>
        <dbReference type="EMBL" id="MCH5597955.1"/>
    </source>
</evidence>
<feature type="chain" id="PRO_5046387771" evidence="1">
    <location>
        <begin position="20"/>
        <end position="174"/>
    </location>
</feature>
<dbReference type="InterPro" id="IPR013740">
    <property type="entry name" value="Redoxin"/>
</dbReference>
<evidence type="ECO:0000256" key="1">
    <source>
        <dbReference type="SAM" id="SignalP"/>
    </source>
</evidence>
<feature type="signal peptide" evidence="1">
    <location>
        <begin position="1"/>
        <end position="19"/>
    </location>
</feature>
<accession>A0ABS9SI02</accession>
<organism evidence="3 4">
    <name type="scientific">Niabella ginsengisoli</name>
    <dbReference type="NCBI Taxonomy" id="522298"/>
    <lineage>
        <taxon>Bacteria</taxon>
        <taxon>Pseudomonadati</taxon>
        <taxon>Bacteroidota</taxon>
        <taxon>Chitinophagia</taxon>
        <taxon>Chitinophagales</taxon>
        <taxon>Chitinophagaceae</taxon>
        <taxon>Niabella</taxon>
    </lineage>
</organism>
<name>A0ABS9SI02_9BACT</name>
<keyword evidence="4" id="KW-1185">Reference proteome</keyword>
<evidence type="ECO:0000313" key="4">
    <source>
        <dbReference type="Proteomes" id="UP001202248"/>
    </source>
</evidence>
<dbReference type="InterPro" id="IPR050553">
    <property type="entry name" value="Thioredoxin_ResA/DsbE_sf"/>
</dbReference>
<dbReference type="Proteomes" id="UP001202248">
    <property type="component" value="Unassembled WGS sequence"/>
</dbReference>
<dbReference type="CDD" id="cd02966">
    <property type="entry name" value="TlpA_like_family"/>
    <property type="match status" value="1"/>
</dbReference>
<keyword evidence="1" id="KW-0732">Signal</keyword>
<dbReference type="Gene3D" id="3.40.30.10">
    <property type="entry name" value="Glutaredoxin"/>
    <property type="match status" value="1"/>
</dbReference>
<proteinExistence type="predicted"/>
<sequence>MKILTLLGVMTALCLYLNAQVNKIKPLTISDTPPDLIFNHIINQSYSKASLSDFKGKNVIIDFWSRYCLTCISSFPKIQQLQDQYNDRLQFVLANPHDYGYEKEVNALLQRVKQKTGFYPRMPIALNDTLLNLYFPHNSVPHYVWISKNRKITAITGADEITHGNIEKFLAGNL</sequence>
<reference evidence="3 4" key="1">
    <citation type="submission" date="2022-02" db="EMBL/GenBank/DDBJ databases">
        <authorList>
            <person name="Min J."/>
        </authorList>
    </citation>
    <scope>NUCLEOTIDE SEQUENCE [LARGE SCALE GENOMIC DNA]</scope>
    <source>
        <strain evidence="3 4">GR10-1</strain>
    </source>
</reference>
<dbReference type="PROSITE" id="PS51352">
    <property type="entry name" value="THIOREDOXIN_2"/>
    <property type="match status" value="1"/>
</dbReference>
<dbReference type="EMBL" id="JAKWBL010000001">
    <property type="protein sequence ID" value="MCH5597955.1"/>
    <property type="molecule type" value="Genomic_DNA"/>
</dbReference>
<feature type="domain" description="Thioredoxin" evidence="2">
    <location>
        <begin position="27"/>
        <end position="174"/>
    </location>
</feature>
<comment type="caution">
    <text evidence="3">The sequence shown here is derived from an EMBL/GenBank/DDBJ whole genome shotgun (WGS) entry which is preliminary data.</text>
</comment>
<dbReference type="InterPro" id="IPR036249">
    <property type="entry name" value="Thioredoxin-like_sf"/>
</dbReference>
<dbReference type="PANTHER" id="PTHR42852:SF13">
    <property type="entry name" value="PROTEIN DIPZ"/>
    <property type="match status" value="1"/>
</dbReference>
<dbReference type="RefSeq" id="WP_240827305.1">
    <property type="nucleotide sequence ID" value="NZ_JAKWBL010000001.1"/>
</dbReference>
<dbReference type="PANTHER" id="PTHR42852">
    <property type="entry name" value="THIOL:DISULFIDE INTERCHANGE PROTEIN DSBE"/>
    <property type="match status" value="1"/>
</dbReference>
<gene>
    <name evidence="3" type="ORF">MKP09_08580</name>
</gene>
<dbReference type="InterPro" id="IPR013766">
    <property type="entry name" value="Thioredoxin_domain"/>
</dbReference>